<keyword evidence="1" id="KW-0812">Transmembrane</keyword>
<dbReference type="GO" id="GO:0016757">
    <property type="term" value="F:glycosyltransferase activity"/>
    <property type="evidence" value="ECO:0007669"/>
    <property type="project" value="UniProtKB-KW"/>
</dbReference>
<name>A0ABU3ILW4_9BACE</name>
<keyword evidence="3" id="KW-0808">Transferase</keyword>
<keyword evidence="3" id="KW-0328">Glycosyltransferase</keyword>
<dbReference type="SUPFAM" id="SSF53271">
    <property type="entry name" value="PRTase-like"/>
    <property type="match status" value="1"/>
</dbReference>
<accession>A0ABU3ILW4</accession>
<keyword evidence="1" id="KW-0472">Membrane</keyword>
<feature type="transmembrane region" description="Helical" evidence="1">
    <location>
        <begin position="6"/>
        <end position="23"/>
    </location>
</feature>
<evidence type="ECO:0000256" key="1">
    <source>
        <dbReference type="SAM" id="Phobius"/>
    </source>
</evidence>
<evidence type="ECO:0000313" key="3">
    <source>
        <dbReference type="EMBL" id="MDT4403238.1"/>
    </source>
</evidence>
<dbReference type="Pfam" id="PF00156">
    <property type="entry name" value="Pribosyltran"/>
    <property type="match status" value="1"/>
</dbReference>
<dbReference type="Proteomes" id="UP001269297">
    <property type="component" value="Unassembled WGS sequence"/>
</dbReference>
<evidence type="ECO:0000259" key="2">
    <source>
        <dbReference type="Pfam" id="PF00156"/>
    </source>
</evidence>
<protein>
    <submittedName>
        <fullName evidence="3">Phosphoribosyltransferase family protein</fullName>
    </submittedName>
</protein>
<dbReference type="EMBL" id="JAVSNG010000001">
    <property type="protein sequence ID" value="MDT4403238.1"/>
    <property type="molecule type" value="Genomic_DNA"/>
</dbReference>
<dbReference type="InterPro" id="IPR029057">
    <property type="entry name" value="PRTase-like"/>
</dbReference>
<comment type="caution">
    <text evidence="3">The sequence shown here is derived from an EMBL/GenBank/DDBJ whole genome shotgun (WGS) entry which is preliminary data.</text>
</comment>
<organism evidence="3 4">
    <name type="scientific">Bacteroides koreensis</name>
    <dbReference type="NCBI Taxonomy" id="1912896"/>
    <lineage>
        <taxon>Bacteria</taxon>
        <taxon>Pseudomonadati</taxon>
        <taxon>Bacteroidota</taxon>
        <taxon>Bacteroidia</taxon>
        <taxon>Bacteroidales</taxon>
        <taxon>Bacteroidaceae</taxon>
        <taxon>Bacteroides</taxon>
    </lineage>
</organism>
<dbReference type="RefSeq" id="WP_229106203.1">
    <property type="nucleotide sequence ID" value="NZ_JAVSNG010000001.1"/>
</dbReference>
<dbReference type="Gene3D" id="3.40.50.2020">
    <property type="match status" value="1"/>
</dbReference>
<keyword evidence="4" id="KW-1185">Reference proteome</keyword>
<evidence type="ECO:0000313" key="4">
    <source>
        <dbReference type="Proteomes" id="UP001269297"/>
    </source>
</evidence>
<keyword evidence="1" id="KW-1133">Transmembrane helix</keyword>
<reference evidence="4" key="1">
    <citation type="submission" date="2023-07" db="EMBL/GenBank/DDBJ databases">
        <title>Reintroducing virulent viruses to syntetic microbiomes.</title>
        <authorList>
            <person name="Wilde J."/>
            <person name="Boyes R."/>
            <person name="Robinson A.V."/>
            <person name="Daisley B.A."/>
            <person name="Allen-Vercoe E."/>
        </authorList>
    </citation>
    <scope>NUCLEOTIDE SEQUENCE [LARGE SCALE GENOMIC DNA]</scope>
    <source>
        <strain evidence="4">225S_1D6FAA</strain>
    </source>
</reference>
<dbReference type="PROSITE" id="PS51257">
    <property type="entry name" value="PROKAR_LIPOPROTEIN"/>
    <property type="match status" value="1"/>
</dbReference>
<dbReference type="InterPro" id="IPR000836">
    <property type="entry name" value="PRTase_dom"/>
</dbReference>
<dbReference type="CDD" id="cd06223">
    <property type="entry name" value="PRTases_typeI"/>
    <property type="match status" value="1"/>
</dbReference>
<proteinExistence type="predicted"/>
<feature type="domain" description="Phosphoribosyltransferase" evidence="2">
    <location>
        <begin position="178"/>
        <end position="247"/>
    </location>
</feature>
<gene>
    <name evidence="3" type="ORF">RO706_03275</name>
</gene>
<sequence>MVWKWIMEWAGLFAIVGLWLYACKWRRTVLERLFRYALASDREEDREELAGRAVMAGSRSARLLYALNSQELFDKARPIRPFLFGKIPCIFADYYFAQRYEDWLRTEQADFVQDVYAFKDGEEDCREYFARMFRMLFPEGGVTAVFMPCSTARRYYKRFGGIAAFLENEGYARSGLYLIRITEDRESKHTASRRSAVDTNNYVMSTELRGKRVVICDDLLTTGDSLFDYARNLERCGAEVAGAVFLARTFQMPSSSGIRWVAWKRRLAAWAGGKR</sequence>